<dbReference type="SUPFAM" id="SSF48371">
    <property type="entry name" value="ARM repeat"/>
    <property type="match status" value="1"/>
</dbReference>
<keyword evidence="2" id="KW-1185">Reference proteome</keyword>
<reference evidence="1" key="1">
    <citation type="submission" date="2022-12" db="EMBL/GenBank/DDBJ databases">
        <authorList>
            <person name="Krivoruchko A.V."/>
            <person name="Elkin A."/>
        </authorList>
    </citation>
    <scope>NUCLEOTIDE SEQUENCE</scope>
    <source>
        <strain evidence="1">IEGM 1388</strain>
    </source>
</reference>
<name>A0ABT4MVD8_GORRU</name>
<dbReference type="EMBL" id="JAPWIE010000003">
    <property type="protein sequence ID" value="MCZ4550980.1"/>
    <property type="molecule type" value="Genomic_DNA"/>
</dbReference>
<accession>A0ABT4MVD8</accession>
<sequence>MGTPHNDQNTRLRTALSAPNSSIRLRAALAAGTTPDPSFVLVLVERCESEPDFFVRDMLTWALTRHPTELTVPALLTELHSDAPQARSQSLHTLSKIADKNLWRSIPKSLIHDTDDEVARAAWRTAVILVPPDEEHDLVNELVAELGRGDRDMKRSLSRALIALSDAIPPLLNTATSSDDPTIRAHARATERLLADPESEFTITADDARRIVNAGNAMQDEEQC</sequence>
<organism evidence="1 2">
    <name type="scientific">Gordonia rubripertincta</name>
    <name type="common">Rhodococcus corallinus</name>
    <dbReference type="NCBI Taxonomy" id="36822"/>
    <lineage>
        <taxon>Bacteria</taxon>
        <taxon>Bacillati</taxon>
        <taxon>Actinomycetota</taxon>
        <taxon>Actinomycetes</taxon>
        <taxon>Mycobacteriales</taxon>
        <taxon>Gordoniaceae</taxon>
        <taxon>Gordonia</taxon>
    </lineage>
</organism>
<comment type="caution">
    <text evidence="1">The sequence shown here is derived from an EMBL/GenBank/DDBJ whole genome shotgun (WGS) entry which is preliminary data.</text>
</comment>
<dbReference type="Gene3D" id="1.25.10.10">
    <property type="entry name" value="Leucine-rich Repeat Variant"/>
    <property type="match status" value="1"/>
</dbReference>
<evidence type="ECO:0000313" key="2">
    <source>
        <dbReference type="Proteomes" id="UP001067235"/>
    </source>
</evidence>
<protein>
    <submittedName>
        <fullName evidence="1">HEAT repeat domain-containing protein</fullName>
    </submittedName>
</protein>
<dbReference type="InterPro" id="IPR016024">
    <property type="entry name" value="ARM-type_fold"/>
</dbReference>
<gene>
    <name evidence="1" type="ORF">O4213_13375</name>
</gene>
<dbReference type="InterPro" id="IPR011989">
    <property type="entry name" value="ARM-like"/>
</dbReference>
<dbReference type="Proteomes" id="UP001067235">
    <property type="component" value="Unassembled WGS sequence"/>
</dbReference>
<evidence type="ECO:0000313" key="1">
    <source>
        <dbReference type="EMBL" id="MCZ4550980.1"/>
    </source>
</evidence>
<proteinExistence type="predicted"/>